<dbReference type="RefSeq" id="WP_237890010.1">
    <property type="nucleotide sequence ID" value="NZ_JAKLTY010000003.1"/>
</dbReference>
<evidence type="ECO:0000313" key="3">
    <source>
        <dbReference type="Proteomes" id="UP001139054"/>
    </source>
</evidence>
<dbReference type="InterPro" id="IPR032466">
    <property type="entry name" value="Metal_Hydrolase"/>
</dbReference>
<dbReference type="Gene3D" id="3.10.310.70">
    <property type="match status" value="1"/>
</dbReference>
<dbReference type="PANTHER" id="PTHR22642:SF2">
    <property type="entry name" value="PROTEIN LONG AFTER FAR-RED 3"/>
    <property type="match status" value="1"/>
</dbReference>
<dbReference type="EMBL" id="JAKLTY010000003">
    <property type="protein sequence ID" value="MCG2626193.1"/>
    <property type="molecule type" value="Genomic_DNA"/>
</dbReference>
<evidence type="ECO:0000259" key="1">
    <source>
        <dbReference type="Pfam" id="PF07969"/>
    </source>
</evidence>
<dbReference type="GO" id="GO:0016810">
    <property type="term" value="F:hydrolase activity, acting on carbon-nitrogen (but not peptide) bonds"/>
    <property type="evidence" value="ECO:0007669"/>
    <property type="project" value="InterPro"/>
</dbReference>
<feature type="domain" description="Amidohydrolase 3" evidence="1">
    <location>
        <begin position="56"/>
        <end position="553"/>
    </location>
</feature>
<sequence length="557" mass="59620">MSEIKTKADTLFRNGRIYTVNRNQLWASCAAVKAGRFVSIGEEADVRSLVGGDTNVIDLGGRTAMPGIIDIHNHIMMGGQADLYELRFPSSHSISQIAGAVKEAATKAAPGSWIVGGQFGNDLLQKLNTDVVAAELNAASLGHPVLLRDDSYHNRWASAEALRIAGVTAESQNPTDGEIGRDLDSGRLTGLMVEAASGIIERALAKAGHYTPEMDRAAVARSIGVLNSFGVTGFVDAASMQPILAALKGLDDRGELSAWAVCAMPIVEPGFMFGTAGEELFALRDQYRSAHVKPDYAKMFLDGVPGAKTAAFHEPYVADPVRGCCFRGTTMLTVPELIRWLGKCETLGLAAKIHCAGDAAVTQALDAIEVVRSFNGPTALIHHIAHASYIAPDDIPRFADLGVAADLSPIIWFPTVFLEAHKAAMGAERAQRFWPNRDLKIVGALMAGGSDWPVIPNPDPWHGIEGMVTRRNPAGDFPGVSLWPEQALDLETVIEIYTINAARAAGLGGITGSIEVGKSADLIVLDQALFNIPADQIAATNVEMTFFEGRKVYERRQ</sequence>
<accession>A0A9X1R7A2</accession>
<name>A0A9X1R7A2_9BRAD</name>
<dbReference type="InterPro" id="IPR013108">
    <property type="entry name" value="Amidohydro_3"/>
</dbReference>
<proteinExistence type="predicted"/>
<dbReference type="Pfam" id="PF07969">
    <property type="entry name" value="Amidohydro_3"/>
    <property type="match status" value="1"/>
</dbReference>
<dbReference type="SUPFAM" id="SSF51556">
    <property type="entry name" value="Metallo-dependent hydrolases"/>
    <property type="match status" value="1"/>
</dbReference>
<dbReference type="SUPFAM" id="SSF51338">
    <property type="entry name" value="Composite domain of metallo-dependent hydrolases"/>
    <property type="match status" value="1"/>
</dbReference>
<dbReference type="PANTHER" id="PTHR22642">
    <property type="entry name" value="IMIDAZOLONEPROPIONASE"/>
    <property type="match status" value="1"/>
</dbReference>
<dbReference type="AlphaFoldDB" id="A0A9X1R7A2"/>
<reference evidence="2" key="1">
    <citation type="submission" date="2022-01" db="EMBL/GenBank/DDBJ databases">
        <title>Genome sequnece data of strain Bradyrhizobium sp. nov.</title>
        <authorList>
            <person name="Zhang J."/>
        </authorList>
    </citation>
    <scope>NUCLEOTIDE SEQUENCE</scope>
    <source>
        <strain evidence="2">WYCCWR 13023</strain>
    </source>
</reference>
<comment type="caution">
    <text evidence="2">The sequence shown here is derived from an EMBL/GenBank/DDBJ whole genome shotgun (WGS) entry which is preliminary data.</text>
</comment>
<dbReference type="Proteomes" id="UP001139054">
    <property type="component" value="Unassembled WGS sequence"/>
</dbReference>
<dbReference type="CDD" id="cd01300">
    <property type="entry name" value="YtcJ_like"/>
    <property type="match status" value="1"/>
</dbReference>
<gene>
    <name evidence="2" type="ORF">L6654_06080</name>
</gene>
<dbReference type="InterPro" id="IPR011059">
    <property type="entry name" value="Metal-dep_hydrolase_composite"/>
</dbReference>
<evidence type="ECO:0000313" key="2">
    <source>
        <dbReference type="EMBL" id="MCG2626193.1"/>
    </source>
</evidence>
<dbReference type="InterPro" id="IPR033932">
    <property type="entry name" value="YtcJ-like"/>
</dbReference>
<dbReference type="Gene3D" id="3.20.20.140">
    <property type="entry name" value="Metal-dependent hydrolases"/>
    <property type="match status" value="1"/>
</dbReference>
<organism evidence="2 3">
    <name type="scientific">Bradyrhizobium zhengyangense</name>
    <dbReference type="NCBI Taxonomy" id="2911009"/>
    <lineage>
        <taxon>Bacteria</taxon>
        <taxon>Pseudomonadati</taxon>
        <taxon>Pseudomonadota</taxon>
        <taxon>Alphaproteobacteria</taxon>
        <taxon>Hyphomicrobiales</taxon>
        <taxon>Nitrobacteraceae</taxon>
        <taxon>Bradyrhizobium</taxon>
    </lineage>
</organism>
<protein>
    <submittedName>
        <fullName evidence="2">Amidohydrolase</fullName>
    </submittedName>
</protein>
<dbReference type="Gene3D" id="2.30.40.10">
    <property type="entry name" value="Urease, subunit C, domain 1"/>
    <property type="match status" value="1"/>
</dbReference>